<comment type="catalytic activity">
    <reaction evidence="11">
        <text>L-threonyl-[protein] + ATP = O-phospho-L-threonyl-[protein] + ADP + H(+)</text>
        <dbReference type="Rhea" id="RHEA:46608"/>
        <dbReference type="Rhea" id="RHEA-COMP:11060"/>
        <dbReference type="Rhea" id="RHEA-COMP:11605"/>
        <dbReference type="ChEBI" id="CHEBI:15378"/>
        <dbReference type="ChEBI" id="CHEBI:30013"/>
        <dbReference type="ChEBI" id="CHEBI:30616"/>
        <dbReference type="ChEBI" id="CHEBI:61977"/>
        <dbReference type="ChEBI" id="CHEBI:456216"/>
        <dbReference type="EC" id="2.7.11.1"/>
    </reaction>
</comment>
<feature type="domain" description="Protein kinase" evidence="14">
    <location>
        <begin position="82"/>
        <end position="328"/>
    </location>
</feature>
<keyword evidence="6" id="KW-0418">Kinase</keyword>
<evidence type="ECO:0000256" key="3">
    <source>
        <dbReference type="ARBA" id="ARBA00022679"/>
    </source>
</evidence>
<feature type="compositionally biased region" description="Low complexity" evidence="13">
    <location>
        <begin position="457"/>
        <end position="469"/>
    </location>
</feature>
<dbReference type="GeneID" id="109532927"/>
<dbReference type="InterPro" id="IPR000719">
    <property type="entry name" value="Prot_kinase_dom"/>
</dbReference>
<dbReference type="EnsemblMetazoa" id="XM_019898071.1">
    <property type="protein sequence ID" value="XP_019753630.1"/>
    <property type="gene ID" value="LOC109532927"/>
</dbReference>
<evidence type="ECO:0000313" key="15">
    <source>
        <dbReference type="EnsemblMetazoa" id="XP_019753630.1"/>
    </source>
</evidence>
<dbReference type="GO" id="GO:0046872">
    <property type="term" value="F:metal ion binding"/>
    <property type="evidence" value="ECO:0007669"/>
    <property type="project" value="UniProtKB-KW"/>
</dbReference>
<name>A0AAR5NXX0_DENPD</name>
<evidence type="ECO:0000256" key="9">
    <source>
        <dbReference type="ARBA" id="ARBA00023306"/>
    </source>
</evidence>
<evidence type="ECO:0000256" key="1">
    <source>
        <dbReference type="ARBA" id="ARBA00012513"/>
    </source>
</evidence>
<feature type="compositionally biased region" description="Polar residues" evidence="13">
    <location>
        <begin position="365"/>
        <end position="377"/>
    </location>
</feature>
<dbReference type="PROSITE" id="PS00108">
    <property type="entry name" value="PROTEIN_KINASE_ST"/>
    <property type="match status" value="1"/>
</dbReference>
<reference evidence="15" key="2">
    <citation type="submission" date="2024-08" db="UniProtKB">
        <authorList>
            <consortium name="EnsemblMetazoa"/>
        </authorList>
    </citation>
    <scope>IDENTIFICATION</scope>
</reference>
<dbReference type="RefSeq" id="XP_019753630.1">
    <property type="nucleotide sequence ID" value="XM_019898071.2"/>
</dbReference>
<dbReference type="GO" id="GO:0004674">
    <property type="term" value="F:protein serine/threonine kinase activity"/>
    <property type="evidence" value="ECO:0007669"/>
    <property type="project" value="UniProtKB-KW"/>
</dbReference>
<dbReference type="Gene3D" id="3.30.200.20">
    <property type="entry name" value="Phosphorylase Kinase, domain 1"/>
    <property type="match status" value="1"/>
</dbReference>
<evidence type="ECO:0000256" key="6">
    <source>
        <dbReference type="ARBA" id="ARBA00022777"/>
    </source>
</evidence>
<evidence type="ECO:0000256" key="2">
    <source>
        <dbReference type="ARBA" id="ARBA00022527"/>
    </source>
</evidence>
<evidence type="ECO:0000256" key="11">
    <source>
        <dbReference type="ARBA" id="ARBA00047899"/>
    </source>
</evidence>
<dbReference type="GO" id="GO:0005737">
    <property type="term" value="C:cytoplasm"/>
    <property type="evidence" value="ECO:0007669"/>
    <property type="project" value="TreeGrafter"/>
</dbReference>
<evidence type="ECO:0000259" key="14">
    <source>
        <dbReference type="PROSITE" id="PS50011"/>
    </source>
</evidence>
<keyword evidence="2" id="KW-0723">Serine/threonine-protein kinase</keyword>
<dbReference type="InterPro" id="IPR011009">
    <property type="entry name" value="Kinase-like_dom_sf"/>
</dbReference>
<accession>A0AAR5NXX0</accession>
<keyword evidence="16" id="KW-1185">Reference proteome</keyword>
<proteinExistence type="inferred from homology"/>
<sequence>MSRKRGTVLYAEEMIINERLSTKKELAYKGKQPSCPVPLKVRKNLRSTHTAKKPTPFCFNNNVTLSPIYNPDQRQSYLDQVFSKLGCMGEGSFGKVFRVKSKEDKKLYAVKRLKSHVSFNDRCAEVKNNEMLGFSPHCVQYFMAWEENFYTFMLLECCDMSLADYSKLNNNIHEDLLWNVLHDICKALNFLHTKHFLHLDVKPGNIMMKKGVFKLGDFGLLVNLKLNDEVHKSTLSDGDSKYLALEVLDGVYTSACDIFGLGITVLELATDFELPEHGLLWRQLRYGDLPLLFYEKVTCDLSIIVQNMISIEYKERPTAVELLNLPKLLSISKHDLKSPRVDFAASFVRSEDSNDNIPLSPIHMNENNNANISTPPYNGCSTPYRDDDDDDDLYDCASEYDQDSSIRSLHRKSLFNQLNESFSPTTNLSLRQSPAAEVENNVLAEMLYYSGMECDNSESSSSNSSNNENTNPFMPLRVSTPVLASKLNRGIPKTKLNFE</sequence>
<dbReference type="InterPro" id="IPR050339">
    <property type="entry name" value="CC_SR_Kinase"/>
</dbReference>
<keyword evidence="9" id="KW-0131">Cell cycle</keyword>
<evidence type="ECO:0000313" key="16">
    <source>
        <dbReference type="Proteomes" id="UP000019118"/>
    </source>
</evidence>
<keyword evidence="3" id="KW-0808">Transferase</keyword>
<dbReference type="Pfam" id="PF00069">
    <property type="entry name" value="Pkinase"/>
    <property type="match status" value="1"/>
</dbReference>
<dbReference type="SUPFAM" id="SSF56112">
    <property type="entry name" value="Protein kinase-like (PK-like)"/>
    <property type="match status" value="1"/>
</dbReference>
<evidence type="ECO:0000256" key="7">
    <source>
        <dbReference type="ARBA" id="ARBA00022840"/>
    </source>
</evidence>
<dbReference type="EC" id="2.7.11.1" evidence="1"/>
<dbReference type="GO" id="GO:0005524">
    <property type="term" value="F:ATP binding"/>
    <property type="evidence" value="ECO:0007669"/>
    <property type="project" value="UniProtKB-KW"/>
</dbReference>
<dbReference type="Gene3D" id="1.10.510.10">
    <property type="entry name" value="Transferase(Phosphotransferase) domain 1"/>
    <property type="match status" value="1"/>
</dbReference>
<dbReference type="GO" id="GO:0051321">
    <property type="term" value="P:meiotic cell cycle"/>
    <property type="evidence" value="ECO:0007669"/>
    <property type="project" value="TreeGrafter"/>
</dbReference>
<keyword evidence="7" id="KW-0067">ATP-binding</keyword>
<feature type="region of interest" description="Disordered" evidence="13">
    <location>
        <begin position="454"/>
        <end position="476"/>
    </location>
</feature>
<evidence type="ECO:0000256" key="13">
    <source>
        <dbReference type="SAM" id="MobiDB-lite"/>
    </source>
</evidence>
<keyword evidence="5" id="KW-0547">Nucleotide-binding</keyword>
<keyword evidence="4" id="KW-0479">Metal-binding</keyword>
<dbReference type="KEGG" id="dpa:109532927"/>
<feature type="region of interest" description="Disordered" evidence="13">
    <location>
        <begin position="358"/>
        <end position="377"/>
    </location>
</feature>
<evidence type="ECO:0000256" key="4">
    <source>
        <dbReference type="ARBA" id="ARBA00022723"/>
    </source>
</evidence>
<evidence type="ECO:0000256" key="8">
    <source>
        <dbReference type="ARBA" id="ARBA00022842"/>
    </source>
</evidence>
<evidence type="ECO:0000256" key="12">
    <source>
        <dbReference type="ARBA" id="ARBA00048679"/>
    </source>
</evidence>
<organism evidence="15 16">
    <name type="scientific">Dendroctonus ponderosae</name>
    <name type="common">Mountain pine beetle</name>
    <dbReference type="NCBI Taxonomy" id="77166"/>
    <lineage>
        <taxon>Eukaryota</taxon>
        <taxon>Metazoa</taxon>
        <taxon>Ecdysozoa</taxon>
        <taxon>Arthropoda</taxon>
        <taxon>Hexapoda</taxon>
        <taxon>Insecta</taxon>
        <taxon>Pterygota</taxon>
        <taxon>Neoptera</taxon>
        <taxon>Endopterygota</taxon>
        <taxon>Coleoptera</taxon>
        <taxon>Polyphaga</taxon>
        <taxon>Cucujiformia</taxon>
        <taxon>Curculionidae</taxon>
        <taxon>Scolytinae</taxon>
        <taxon>Dendroctonus</taxon>
    </lineage>
</organism>
<dbReference type="Proteomes" id="UP000019118">
    <property type="component" value="Unassembled WGS sequence"/>
</dbReference>
<evidence type="ECO:0000256" key="10">
    <source>
        <dbReference type="ARBA" id="ARBA00037982"/>
    </source>
</evidence>
<evidence type="ECO:0000256" key="5">
    <source>
        <dbReference type="ARBA" id="ARBA00022741"/>
    </source>
</evidence>
<dbReference type="GO" id="GO:0005634">
    <property type="term" value="C:nucleus"/>
    <property type="evidence" value="ECO:0007669"/>
    <property type="project" value="TreeGrafter"/>
</dbReference>
<dbReference type="AlphaFoldDB" id="A0AAR5NXX0"/>
<reference evidence="16" key="1">
    <citation type="journal article" date="2013" name="Genome Biol.">
        <title>Draft genome of the mountain pine beetle, Dendroctonus ponderosae Hopkins, a major forest pest.</title>
        <authorList>
            <person name="Keeling C.I."/>
            <person name="Yuen M.M."/>
            <person name="Liao N.Y."/>
            <person name="Docking T.R."/>
            <person name="Chan S.K."/>
            <person name="Taylor G.A."/>
            <person name="Palmquist D.L."/>
            <person name="Jackman S.D."/>
            <person name="Nguyen A."/>
            <person name="Li M."/>
            <person name="Henderson H."/>
            <person name="Janes J.K."/>
            <person name="Zhao Y."/>
            <person name="Pandoh P."/>
            <person name="Moore R."/>
            <person name="Sperling F.A."/>
            <person name="Huber D.P."/>
            <person name="Birol I."/>
            <person name="Jones S.J."/>
            <person name="Bohlmann J."/>
        </authorList>
    </citation>
    <scope>NUCLEOTIDE SEQUENCE</scope>
</reference>
<dbReference type="InterPro" id="IPR008271">
    <property type="entry name" value="Ser/Thr_kinase_AS"/>
</dbReference>
<comment type="catalytic activity">
    <reaction evidence="12">
        <text>L-seryl-[protein] + ATP = O-phospho-L-seryl-[protein] + ADP + H(+)</text>
        <dbReference type="Rhea" id="RHEA:17989"/>
        <dbReference type="Rhea" id="RHEA-COMP:9863"/>
        <dbReference type="Rhea" id="RHEA-COMP:11604"/>
        <dbReference type="ChEBI" id="CHEBI:15378"/>
        <dbReference type="ChEBI" id="CHEBI:29999"/>
        <dbReference type="ChEBI" id="CHEBI:30616"/>
        <dbReference type="ChEBI" id="CHEBI:83421"/>
        <dbReference type="ChEBI" id="CHEBI:456216"/>
        <dbReference type="EC" id="2.7.11.1"/>
    </reaction>
</comment>
<dbReference type="GO" id="GO:0110031">
    <property type="term" value="P:negative regulation of G2/MI transition of meiotic cell cycle"/>
    <property type="evidence" value="ECO:0007669"/>
    <property type="project" value="TreeGrafter"/>
</dbReference>
<comment type="similarity">
    <text evidence="10">Belongs to the protein kinase superfamily. Ser/Thr protein kinase family. GCN2 subfamily.</text>
</comment>
<dbReference type="PROSITE" id="PS50011">
    <property type="entry name" value="PROTEIN_KINASE_DOM"/>
    <property type="match status" value="1"/>
</dbReference>
<keyword evidence="8" id="KW-0460">Magnesium</keyword>
<dbReference type="PANTHER" id="PTHR11042:SF183">
    <property type="entry name" value="MEMBRANE-ASSOCIATED TYROSINE- AND THREONINE-SPECIFIC CDC2-INHIBITORY KINASE"/>
    <property type="match status" value="1"/>
</dbReference>
<dbReference type="PANTHER" id="PTHR11042">
    <property type="entry name" value="EUKARYOTIC TRANSLATION INITIATION FACTOR 2-ALPHA KINASE EIF2-ALPHA KINASE -RELATED"/>
    <property type="match status" value="1"/>
</dbReference>
<protein>
    <recommendedName>
        <fullName evidence="1">non-specific serine/threonine protein kinase</fullName>
        <ecNumber evidence="1">2.7.11.1</ecNumber>
    </recommendedName>
</protein>
<dbReference type="SMART" id="SM00220">
    <property type="entry name" value="S_TKc"/>
    <property type="match status" value="1"/>
</dbReference>